<dbReference type="AlphaFoldDB" id="A0A7X1WVQ5"/>
<proteinExistence type="predicted"/>
<accession>A0A7X1WVQ5</accession>
<feature type="transmembrane region" description="Helical" evidence="1">
    <location>
        <begin position="183"/>
        <end position="211"/>
    </location>
</feature>
<feature type="transmembrane region" description="Helical" evidence="1">
    <location>
        <begin position="223"/>
        <end position="241"/>
    </location>
</feature>
<dbReference type="RefSeq" id="WP_153438505.1">
    <property type="nucleotide sequence ID" value="NZ_WIWF01000055.1"/>
</dbReference>
<organism evidence="2 3">
    <name type="scientific">Pseudomonas helleri</name>
    <dbReference type="NCBI Taxonomy" id="1608996"/>
    <lineage>
        <taxon>Bacteria</taxon>
        <taxon>Pseudomonadati</taxon>
        <taxon>Pseudomonadota</taxon>
        <taxon>Gammaproteobacteria</taxon>
        <taxon>Pseudomonadales</taxon>
        <taxon>Pseudomonadaceae</taxon>
        <taxon>Pseudomonas</taxon>
    </lineage>
</organism>
<protein>
    <submittedName>
        <fullName evidence="2">Uncharacterized protein</fullName>
    </submittedName>
</protein>
<comment type="caution">
    <text evidence="2">The sequence shown here is derived from an EMBL/GenBank/DDBJ whole genome shotgun (WGS) entry which is preliminary data.</text>
</comment>
<feature type="transmembrane region" description="Helical" evidence="1">
    <location>
        <begin position="109"/>
        <end position="128"/>
    </location>
</feature>
<sequence length="428" mass="48218">MKKMIFFHRHIPLLVLLLTHSPLKWLSAVPLIGLAVLYVNAAKPNRTETIIILTLTILLIVGAILNLAQDQSATSIILGIYLLLPNLVLPLIFSKAVPYCDPVKTFKNFTLIQFIFITFEFFWLAATYKTLDIYTVDQSAGDHIAGTFITFSTPLAISFSFIALFFLSLFFKTSDKKHLFYTSLSVLIVLATGAMAVATLLLPILIVYFSHQTIRSKINVKRKVFFVLVSIVLFISVLIVQQSNIAYTQKNIELIQEANKPLKIELAVKVAQNALNFGEFFYGTGIGTFSSRASLFLSGHYLTDQYFIPVSPSELSKILILPYFNTHTPGVLTNGYDSLSIVSEPFSQFTTLVSEYGVFGLLIFILGYTWLILISIRKRNATLFTYYMLSLLFLLINNWLEYSSFTAVFLLLISIETRSTKNIIPIKV</sequence>
<keyword evidence="1" id="KW-0812">Transmembrane</keyword>
<keyword evidence="1" id="KW-0472">Membrane</keyword>
<dbReference type="EMBL" id="WIWF01000055">
    <property type="protein sequence ID" value="MQT75615.1"/>
    <property type="molecule type" value="Genomic_DNA"/>
</dbReference>
<name>A0A7X1WVQ5_9PSED</name>
<reference evidence="2 3" key="1">
    <citation type="submission" date="2019-10" db="EMBL/GenBank/DDBJ databases">
        <title>Evaluation of single-gene subtyping targets for Pseudomonas.</title>
        <authorList>
            <person name="Reichler S.J."/>
            <person name="Orsi R.H."/>
            <person name="Wiedmann M."/>
            <person name="Martin N.H."/>
            <person name="Murphy S.I."/>
        </authorList>
    </citation>
    <scope>NUCLEOTIDE SEQUENCE [LARGE SCALE GENOMIC DNA]</scope>
    <source>
        <strain evidence="2 3">FSL R10-2932</strain>
    </source>
</reference>
<evidence type="ECO:0000256" key="1">
    <source>
        <dbReference type="SAM" id="Phobius"/>
    </source>
</evidence>
<gene>
    <name evidence="2" type="ORF">GHO37_15040</name>
</gene>
<evidence type="ECO:0000313" key="3">
    <source>
        <dbReference type="Proteomes" id="UP000447574"/>
    </source>
</evidence>
<feature type="transmembrane region" description="Helical" evidence="1">
    <location>
        <begin position="148"/>
        <end position="171"/>
    </location>
</feature>
<feature type="transmembrane region" description="Helical" evidence="1">
    <location>
        <begin position="75"/>
        <end position="97"/>
    </location>
</feature>
<evidence type="ECO:0000313" key="2">
    <source>
        <dbReference type="EMBL" id="MQT75615.1"/>
    </source>
</evidence>
<keyword evidence="1" id="KW-1133">Transmembrane helix</keyword>
<feature type="transmembrane region" description="Helical" evidence="1">
    <location>
        <begin position="383"/>
        <end position="400"/>
    </location>
</feature>
<feature type="transmembrane region" description="Helical" evidence="1">
    <location>
        <begin position="356"/>
        <end position="376"/>
    </location>
</feature>
<dbReference type="Proteomes" id="UP000447574">
    <property type="component" value="Unassembled WGS sequence"/>
</dbReference>
<feature type="transmembrane region" description="Helical" evidence="1">
    <location>
        <begin position="50"/>
        <end position="68"/>
    </location>
</feature>